<dbReference type="PANTHER" id="PTHR31815">
    <property type="entry name" value="AGAP005329-PA"/>
    <property type="match status" value="1"/>
</dbReference>
<reference evidence="7" key="2">
    <citation type="submission" date="2025-08" db="UniProtKB">
        <authorList>
            <consortium name="Ensembl"/>
        </authorList>
    </citation>
    <scope>IDENTIFICATION</scope>
    <source>
        <strain evidence="7">Hd-rR</strain>
    </source>
</reference>
<keyword evidence="4 6" id="KW-1133">Transmembrane helix</keyword>
<keyword evidence="3 6" id="KW-0812">Transmembrane</keyword>
<name>A0A3B3H5M2_ORYLA</name>
<dbReference type="Proteomes" id="UP000001038">
    <property type="component" value="Chromosome 11"/>
</dbReference>
<comment type="similarity">
    <text evidence="2">Belongs to the TMEM200 family.</text>
</comment>
<dbReference type="Pfam" id="PF10177">
    <property type="entry name" value="DUF2371"/>
    <property type="match status" value="1"/>
</dbReference>
<evidence type="ECO:0000256" key="1">
    <source>
        <dbReference type="ARBA" id="ARBA00004141"/>
    </source>
</evidence>
<comment type="subcellular location">
    <subcellularLocation>
        <location evidence="1">Membrane</location>
        <topology evidence="1">Multi-pass membrane protein</topology>
    </subcellularLocation>
</comment>
<dbReference type="PANTHER" id="PTHR31815:SF3">
    <property type="entry name" value="TRANSMEMBRANE PROTEIN 200B"/>
    <property type="match status" value="1"/>
</dbReference>
<dbReference type="AlphaFoldDB" id="A0A3B3H5M2"/>
<evidence type="ECO:0000256" key="3">
    <source>
        <dbReference type="ARBA" id="ARBA00022692"/>
    </source>
</evidence>
<evidence type="ECO:0000256" key="6">
    <source>
        <dbReference type="SAM" id="Phobius"/>
    </source>
</evidence>
<evidence type="ECO:0000313" key="7">
    <source>
        <dbReference type="Ensembl" id="ENSORLP00000027234.1"/>
    </source>
</evidence>
<feature type="transmembrane region" description="Helical" evidence="6">
    <location>
        <begin position="43"/>
        <end position="68"/>
    </location>
</feature>
<proteinExistence type="inferred from homology"/>
<dbReference type="KEGG" id="ola:105355131"/>
<dbReference type="GeneID" id="105355131"/>
<dbReference type="Ensembl" id="ENSORLT00000042605.1">
    <property type="protein sequence ID" value="ENSORLP00000027234.1"/>
    <property type="gene ID" value="ENSORLG00000030489.1"/>
</dbReference>
<dbReference type="GO" id="GO:0016020">
    <property type="term" value="C:membrane"/>
    <property type="evidence" value="ECO:0007669"/>
    <property type="project" value="UniProtKB-SubCell"/>
</dbReference>
<dbReference type="InterPro" id="IPR018787">
    <property type="entry name" value="DUF2371_TMEM200"/>
</dbReference>
<keyword evidence="8" id="KW-1185">Reference proteome</keyword>
<reference evidence="7 8" key="1">
    <citation type="journal article" date="2007" name="Nature">
        <title>The medaka draft genome and insights into vertebrate genome evolution.</title>
        <authorList>
            <person name="Kasahara M."/>
            <person name="Naruse K."/>
            <person name="Sasaki S."/>
            <person name="Nakatani Y."/>
            <person name="Qu W."/>
            <person name="Ahsan B."/>
            <person name="Yamada T."/>
            <person name="Nagayasu Y."/>
            <person name="Doi K."/>
            <person name="Kasai Y."/>
            <person name="Jindo T."/>
            <person name="Kobayashi D."/>
            <person name="Shimada A."/>
            <person name="Toyoda A."/>
            <person name="Kuroki Y."/>
            <person name="Fujiyama A."/>
            <person name="Sasaki T."/>
            <person name="Shimizu A."/>
            <person name="Asakawa S."/>
            <person name="Shimizu N."/>
            <person name="Hashimoto S."/>
            <person name="Yang J."/>
            <person name="Lee Y."/>
            <person name="Matsushima K."/>
            <person name="Sugano S."/>
            <person name="Sakaizumi M."/>
            <person name="Narita T."/>
            <person name="Ohishi K."/>
            <person name="Haga S."/>
            <person name="Ohta F."/>
            <person name="Nomoto H."/>
            <person name="Nogata K."/>
            <person name="Morishita T."/>
            <person name="Endo T."/>
            <person name="Shin-I T."/>
            <person name="Takeda H."/>
            <person name="Morishita S."/>
            <person name="Kohara Y."/>
        </authorList>
    </citation>
    <scope>NUCLEOTIDE SEQUENCE [LARGE SCALE GENOMIC DNA]</scope>
    <source>
        <strain evidence="7 8">Hd-rR</strain>
    </source>
</reference>
<dbReference type="Bgee" id="ENSORLG00000030489">
    <property type="expression patterns" value="Expressed in brain and 2 other cell types or tissues"/>
</dbReference>
<evidence type="ECO:0000256" key="2">
    <source>
        <dbReference type="ARBA" id="ARBA00005308"/>
    </source>
</evidence>
<organism evidence="7 8">
    <name type="scientific">Oryzias latipes</name>
    <name type="common">Japanese rice fish</name>
    <name type="synonym">Japanese killifish</name>
    <dbReference type="NCBI Taxonomy" id="8090"/>
    <lineage>
        <taxon>Eukaryota</taxon>
        <taxon>Metazoa</taxon>
        <taxon>Chordata</taxon>
        <taxon>Craniata</taxon>
        <taxon>Vertebrata</taxon>
        <taxon>Euteleostomi</taxon>
        <taxon>Actinopterygii</taxon>
        <taxon>Neopterygii</taxon>
        <taxon>Teleostei</taxon>
        <taxon>Neoteleostei</taxon>
        <taxon>Acanthomorphata</taxon>
        <taxon>Ovalentaria</taxon>
        <taxon>Atherinomorphae</taxon>
        <taxon>Beloniformes</taxon>
        <taxon>Adrianichthyidae</taxon>
        <taxon>Oryziinae</taxon>
        <taxon>Oryzias</taxon>
    </lineage>
</organism>
<evidence type="ECO:0000256" key="5">
    <source>
        <dbReference type="ARBA" id="ARBA00023136"/>
    </source>
</evidence>
<evidence type="ECO:0000256" key="4">
    <source>
        <dbReference type="ARBA" id="ARBA00022989"/>
    </source>
</evidence>
<dbReference type="CTD" id="399474"/>
<evidence type="ECO:0000313" key="8">
    <source>
        <dbReference type="Proteomes" id="UP000001038"/>
    </source>
</evidence>
<dbReference type="FunCoup" id="A0A3B3H5M2">
    <property type="interactions" value="90"/>
</dbReference>
<keyword evidence="5 6" id="KW-0472">Membrane</keyword>
<dbReference type="InParanoid" id="A0A3B3H5M2"/>
<accession>A0A3B3H5M2</accession>
<dbReference type="GeneTree" id="ENSGT00530000063698"/>
<dbReference type="OrthoDB" id="9994280at2759"/>
<protein>
    <submittedName>
        <fullName evidence="7">Transmembrane protein 200B</fullName>
    </submittedName>
</protein>
<sequence>MKTEKEPRGTAGKTASRKGRSLHFLWGRKKKNRMIKGKLRMRSLPGAFLVLGIMVVAVGTALAVASYWPYSLSNPPVMGTTEGDCLPGSQDSGWSLGAKGLLSSSNFFYTERMKMLGPIIIGVGLFILICANTVLYENRDRETQMLLAQMRNVICSVSAAVPSAGLREMAAANSMAKRYQWVSSLPAAHVSLCVQHLASSEPSLQTRGSTAGAVLQAEAFHHCETESPPSLQSFSSDLLNTSQTKCIGKPKELAERAASNLQAALLPSYDVCLASTNSMSMLECDGVNVSAVQPRRCHSMSCRTNPYRAFTRLPPLPVPLQKLEMSKAESSSQVCVTITEEAQTHSSWPCLNLGSGRRYLKLENKEDSVDRLLDQQCSSWDKSFGSGPFQ</sequence>
<gene>
    <name evidence="7" type="primary">tmem200b</name>
</gene>
<reference evidence="7" key="3">
    <citation type="submission" date="2025-09" db="UniProtKB">
        <authorList>
            <consortium name="Ensembl"/>
        </authorList>
    </citation>
    <scope>IDENTIFICATION</scope>
    <source>
        <strain evidence="7">Hd-rR</strain>
    </source>
</reference>
<feature type="transmembrane region" description="Helical" evidence="6">
    <location>
        <begin position="115"/>
        <end position="136"/>
    </location>
</feature>